<dbReference type="EMBL" id="FN653018">
    <property type="protein sequence ID" value="CBY22270.1"/>
    <property type="molecule type" value="Genomic_DNA"/>
</dbReference>
<proteinExistence type="predicted"/>
<gene>
    <name evidence="2" type="ORF">GSOID_T00011825001</name>
</gene>
<accession>E4WY26</accession>
<feature type="compositionally biased region" description="Basic and acidic residues" evidence="1">
    <location>
        <begin position="259"/>
        <end position="273"/>
    </location>
</feature>
<dbReference type="InParanoid" id="E4WY26"/>
<protein>
    <submittedName>
        <fullName evidence="2">Uncharacterized protein</fullName>
    </submittedName>
</protein>
<keyword evidence="3" id="KW-1185">Reference proteome</keyword>
<feature type="region of interest" description="Disordered" evidence="1">
    <location>
        <begin position="234"/>
        <end position="273"/>
    </location>
</feature>
<reference evidence="2" key="1">
    <citation type="journal article" date="2010" name="Science">
        <title>Plasticity of animal genome architecture unmasked by rapid evolution of a pelagic tunicate.</title>
        <authorList>
            <person name="Denoeud F."/>
            <person name="Henriet S."/>
            <person name="Mungpakdee S."/>
            <person name="Aury J.M."/>
            <person name="Da Silva C."/>
            <person name="Brinkmann H."/>
            <person name="Mikhaleva J."/>
            <person name="Olsen L.C."/>
            <person name="Jubin C."/>
            <person name="Canestro C."/>
            <person name="Bouquet J.M."/>
            <person name="Danks G."/>
            <person name="Poulain J."/>
            <person name="Campsteijn C."/>
            <person name="Adamski M."/>
            <person name="Cross I."/>
            <person name="Yadetie F."/>
            <person name="Muffato M."/>
            <person name="Louis A."/>
            <person name="Butcher S."/>
            <person name="Tsagkogeorga G."/>
            <person name="Konrad A."/>
            <person name="Singh S."/>
            <person name="Jensen M.F."/>
            <person name="Cong E.H."/>
            <person name="Eikeseth-Otteraa H."/>
            <person name="Noel B."/>
            <person name="Anthouard V."/>
            <person name="Porcel B.M."/>
            <person name="Kachouri-Lafond R."/>
            <person name="Nishino A."/>
            <person name="Ugolini M."/>
            <person name="Chourrout P."/>
            <person name="Nishida H."/>
            <person name="Aasland R."/>
            <person name="Huzurbazar S."/>
            <person name="Westhof E."/>
            <person name="Delsuc F."/>
            <person name="Lehrach H."/>
            <person name="Reinhardt R."/>
            <person name="Weissenbach J."/>
            <person name="Roy S.W."/>
            <person name="Artiguenave F."/>
            <person name="Postlethwait J.H."/>
            <person name="Manak J.R."/>
            <person name="Thompson E.M."/>
            <person name="Jaillon O."/>
            <person name="Du Pasquier L."/>
            <person name="Boudinot P."/>
            <person name="Liberles D.A."/>
            <person name="Volff J.N."/>
            <person name="Philippe H."/>
            <person name="Lenhard B."/>
            <person name="Roest Crollius H."/>
            <person name="Wincker P."/>
            <person name="Chourrout D."/>
        </authorList>
    </citation>
    <scope>NUCLEOTIDE SEQUENCE [LARGE SCALE GENOMIC DNA]</scope>
</reference>
<evidence type="ECO:0000313" key="2">
    <source>
        <dbReference type="EMBL" id="CBY22270.1"/>
    </source>
</evidence>
<evidence type="ECO:0000256" key="1">
    <source>
        <dbReference type="SAM" id="MobiDB-lite"/>
    </source>
</evidence>
<sequence length="273" mass="31513">MEAKQDLDGWTDLKGEICHVHSASTHYGKSPNLPVRCRGMAFMFPGDDHATMISIIGLTASHDPSGHKTQLMKTIALREPLRRAAIMKKRNFKIKMQLNEDVIDESCPGYKEMMAEINNLKSELGIEFIFKKQRRKKTMSTNEREVHDRAEHASRILYGTNEFPMEWLNSDIMKEVAEQPFLLGCFWINEKIQKESPLIIEKTLGWQIQARTYELYSILGFSIPQLIRNIEIKEEDDDDDQDGHSSQRKRRSCGPTDDGPCKKELKNEVKQET</sequence>
<organism evidence="2">
    <name type="scientific">Oikopleura dioica</name>
    <name type="common">Tunicate</name>
    <dbReference type="NCBI Taxonomy" id="34765"/>
    <lineage>
        <taxon>Eukaryota</taxon>
        <taxon>Metazoa</taxon>
        <taxon>Chordata</taxon>
        <taxon>Tunicata</taxon>
        <taxon>Appendicularia</taxon>
        <taxon>Copelata</taxon>
        <taxon>Oikopleuridae</taxon>
        <taxon>Oikopleura</taxon>
    </lineage>
</organism>
<dbReference type="Proteomes" id="UP000001307">
    <property type="component" value="Unassembled WGS sequence"/>
</dbReference>
<dbReference type="AlphaFoldDB" id="E4WY26"/>
<evidence type="ECO:0000313" key="3">
    <source>
        <dbReference type="Proteomes" id="UP000001307"/>
    </source>
</evidence>
<name>E4WY26_OIKDI</name>